<protein>
    <submittedName>
        <fullName evidence="2">Uncharacterized protein</fullName>
    </submittedName>
</protein>
<accession>A0A429GS73</accession>
<dbReference type="EMBL" id="RCOS01000051">
    <property type="protein sequence ID" value="RSN76882.1"/>
    <property type="molecule type" value="Genomic_DNA"/>
</dbReference>
<sequence length="282" mass="33223">MMKVLRKFSGLEPDYWDFQIVDLVDGTHYVFYEGINPEGETITINDSGIIRKGKGIWFKEVSPDPYKKGEHEEVLLFMDSVFPWHEHIKAGEGERYVAVGRLSFKLVPEFGIKESTLPIISRLRKKKGTQYILLAEFMPWIPDQEHIDKWLQYVQTKGWIERLPEITAEIQRMTFELRDLRFKNNVLQEEVARLRAERDSLYREVARLRNEYAFIRLSEEAASLLEKLQVQAIEEKKKEIEKPPLLSFRREKGPKEDIEKLQKEVEEIKKKIAEAGKEEVGE</sequence>
<name>A0A429GS73_9CREN</name>
<dbReference type="AlphaFoldDB" id="A0A429GS73"/>
<keyword evidence="3" id="KW-1185">Reference proteome</keyword>
<comment type="caution">
    <text evidence="2">The sequence shown here is derived from an EMBL/GenBank/DDBJ whole genome shotgun (WGS) entry which is preliminary data.</text>
</comment>
<organism evidence="2 3">
    <name type="scientific">Candidatus Methanodesulfokora washburnensis</name>
    <dbReference type="NCBI Taxonomy" id="2478471"/>
    <lineage>
        <taxon>Archaea</taxon>
        <taxon>Thermoproteota</taxon>
        <taxon>Candidatus Korarchaeia</taxon>
        <taxon>Candidatus Korarchaeia incertae sedis</taxon>
        <taxon>Candidatus Methanodesulfokora</taxon>
    </lineage>
</organism>
<dbReference type="Gene3D" id="1.20.5.340">
    <property type="match status" value="1"/>
</dbReference>
<proteinExistence type="predicted"/>
<dbReference type="Proteomes" id="UP000277582">
    <property type="component" value="Unassembled WGS sequence"/>
</dbReference>
<dbReference type="RefSeq" id="WP_125670652.1">
    <property type="nucleotide sequence ID" value="NZ_RCOS01000051.1"/>
</dbReference>
<keyword evidence="1" id="KW-0175">Coiled coil</keyword>
<evidence type="ECO:0000313" key="2">
    <source>
        <dbReference type="EMBL" id="RSN76882.1"/>
    </source>
</evidence>
<evidence type="ECO:0000256" key="1">
    <source>
        <dbReference type="SAM" id="Coils"/>
    </source>
</evidence>
<gene>
    <name evidence="2" type="ORF">D6D85_03430</name>
</gene>
<feature type="coiled-coil region" evidence="1">
    <location>
        <begin position="177"/>
        <end position="211"/>
    </location>
</feature>
<reference evidence="2 3" key="1">
    <citation type="submission" date="2018-10" db="EMBL/GenBank/DDBJ databases">
        <title>Co-occurring genomic capacity for anaerobic methane metabolism and dissimilatory sulfite reduction discovered in the Korarchaeota.</title>
        <authorList>
            <person name="Mckay L.J."/>
            <person name="Dlakic M."/>
            <person name="Fields M.W."/>
            <person name="Delmont T.O."/>
            <person name="Eren A.M."/>
            <person name="Jay Z.J."/>
            <person name="Klingelsmith K.B."/>
            <person name="Rusch D.B."/>
            <person name="Inskeep W.P."/>
        </authorList>
    </citation>
    <scope>NUCLEOTIDE SEQUENCE [LARGE SCALE GENOMIC DNA]</scope>
    <source>
        <strain evidence="2 3">MDKW</strain>
    </source>
</reference>
<evidence type="ECO:0000313" key="3">
    <source>
        <dbReference type="Proteomes" id="UP000277582"/>
    </source>
</evidence>